<dbReference type="HAMAP" id="MF_00173">
    <property type="entry name" value="Arg_repressor"/>
    <property type="match status" value="1"/>
</dbReference>
<dbReference type="RefSeq" id="WP_014452810.1">
    <property type="nucleotide sequence ID" value="NC_017096.1"/>
</dbReference>
<dbReference type="GO" id="GO:0003700">
    <property type="term" value="F:DNA-binding transcription factor activity"/>
    <property type="evidence" value="ECO:0007669"/>
    <property type="project" value="UniProtKB-UniRule"/>
</dbReference>
<keyword evidence="9" id="KW-0678">Repressor</keyword>
<dbReference type="GO" id="GO:0005737">
    <property type="term" value="C:cytoplasm"/>
    <property type="evidence" value="ECO:0007669"/>
    <property type="project" value="UniProtKB-SubCell"/>
</dbReference>
<dbReference type="InterPro" id="IPR020900">
    <property type="entry name" value="Arg_repress_DNA-bd"/>
</dbReference>
<dbReference type="AlphaFoldDB" id="A0A7U6JEF5"/>
<dbReference type="Pfam" id="PF01316">
    <property type="entry name" value="Arg_repressor"/>
    <property type="match status" value="1"/>
</dbReference>
<dbReference type="Gene3D" id="3.30.1360.40">
    <property type="match status" value="1"/>
</dbReference>
<dbReference type="GO" id="GO:0006526">
    <property type="term" value="P:L-arginine biosynthetic process"/>
    <property type="evidence" value="ECO:0007669"/>
    <property type="project" value="UniProtKB-UniPathway"/>
</dbReference>
<dbReference type="SUPFAM" id="SSF55252">
    <property type="entry name" value="C-terminal domain of arginine repressor"/>
    <property type="match status" value="1"/>
</dbReference>
<name>A0A7U6JEF5_CALEA</name>
<keyword evidence="6 9" id="KW-0805">Transcription regulation</keyword>
<evidence type="ECO:0000259" key="10">
    <source>
        <dbReference type="Pfam" id="PF01316"/>
    </source>
</evidence>
<dbReference type="InterPro" id="IPR001669">
    <property type="entry name" value="Arg_repress"/>
</dbReference>
<keyword evidence="8 9" id="KW-0804">Transcription</keyword>
<dbReference type="SUPFAM" id="SSF46785">
    <property type="entry name" value="Winged helix' DNA-binding domain"/>
    <property type="match status" value="1"/>
</dbReference>
<dbReference type="GO" id="GO:1900079">
    <property type="term" value="P:regulation of arginine biosynthetic process"/>
    <property type="evidence" value="ECO:0007669"/>
    <property type="project" value="UniProtKB-UniRule"/>
</dbReference>
<evidence type="ECO:0000313" key="12">
    <source>
        <dbReference type="EMBL" id="BAL80403.1"/>
    </source>
</evidence>
<feature type="domain" description="Arginine repressor DNA-binding" evidence="10">
    <location>
        <begin position="5"/>
        <end position="71"/>
    </location>
</feature>
<dbReference type="InterPro" id="IPR036390">
    <property type="entry name" value="WH_DNA-bd_sf"/>
</dbReference>
<dbReference type="InterPro" id="IPR036251">
    <property type="entry name" value="Arg_repress_C_sf"/>
</dbReference>
<evidence type="ECO:0000256" key="2">
    <source>
        <dbReference type="ARBA" id="ARBA00005040"/>
    </source>
</evidence>
<comment type="subcellular location">
    <subcellularLocation>
        <location evidence="1 9">Cytoplasm</location>
    </subcellularLocation>
</comment>
<gene>
    <name evidence="9 12" type="primary">argR</name>
    <name evidence="12" type="ordered locus">CSE_02770</name>
</gene>
<dbReference type="PANTHER" id="PTHR34471">
    <property type="entry name" value="ARGININE REPRESSOR"/>
    <property type="match status" value="1"/>
</dbReference>
<keyword evidence="5 9" id="KW-0963">Cytoplasm</keyword>
<dbReference type="EMBL" id="AP012051">
    <property type="protein sequence ID" value="BAL80403.1"/>
    <property type="molecule type" value="Genomic_DNA"/>
</dbReference>
<keyword evidence="7 9" id="KW-0238">DNA-binding</keyword>
<evidence type="ECO:0000256" key="9">
    <source>
        <dbReference type="HAMAP-Rule" id="MF_00173"/>
    </source>
</evidence>
<dbReference type="UniPathway" id="UPA00068"/>
<protein>
    <recommendedName>
        <fullName evidence="4 9">Arginine repressor</fullName>
    </recommendedName>
</protein>
<evidence type="ECO:0000256" key="4">
    <source>
        <dbReference type="ARBA" id="ARBA00021148"/>
    </source>
</evidence>
<dbReference type="PRINTS" id="PR01467">
    <property type="entry name" value="ARGREPRESSOR"/>
</dbReference>
<evidence type="ECO:0000256" key="3">
    <source>
        <dbReference type="ARBA" id="ARBA00008316"/>
    </source>
</evidence>
<evidence type="ECO:0000259" key="11">
    <source>
        <dbReference type="Pfam" id="PF02863"/>
    </source>
</evidence>
<dbReference type="InterPro" id="IPR036388">
    <property type="entry name" value="WH-like_DNA-bd_sf"/>
</dbReference>
<comment type="function">
    <text evidence="9">Regulates arginine biosynthesis genes.</text>
</comment>
<keyword evidence="9" id="KW-0028">Amino-acid biosynthesis</keyword>
<evidence type="ECO:0000256" key="7">
    <source>
        <dbReference type="ARBA" id="ARBA00023125"/>
    </source>
</evidence>
<proteinExistence type="inferred from homology"/>
<evidence type="ECO:0000313" key="13">
    <source>
        <dbReference type="Proteomes" id="UP000004793"/>
    </source>
</evidence>
<comment type="pathway">
    <text evidence="2 9">Amino-acid biosynthesis; L-arginine biosynthesis [regulation].</text>
</comment>
<dbReference type="GO" id="GO:0003677">
    <property type="term" value="F:DNA binding"/>
    <property type="evidence" value="ECO:0007669"/>
    <property type="project" value="UniProtKB-KW"/>
</dbReference>
<evidence type="ECO:0000256" key="6">
    <source>
        <dbReference type="ARBA" id="ARBA00023015"/>
    </source>
</evidence>
<comment type="similarity">
    <text evidence="3 9">Belongs to the ArgR family.</text>
</comment>
<evidence type="ECO:0000256" key="5">
    <source>
        <dbReference type="ARBA" id="ARBA00022490"/>
    </source>
</evidence>
<dbReference type="NCBIfam" id="TIGR01529">
    <property type="entry name" value="argR_whole"/>
    <property type="match status" value="1"/>
</dbReference>
<accession>A0A7U6JEF5</accession>
<dbReference type="GO" id="GO:0034618">
    <property type="term" value="F:arginine binding"/>
    <property type="evidence" value="ECO:0007669"/>
    <property type="project" value="InterPro"/>
</dbReference>
<dbReference type="Pfam" id="PF02863">
    <property type="entry name" value="Arg_repressor_C"/>
    <property type="match status" value="1"/>
</dbReference>
<dbReference type="InterPro" id="IPR020899">
    <property type="entry name" value="Arg_repress_C"/>
</dbReference>
<dbReference type="KEGG" id="cex:CSE_02770"/>
<keyword evidence="13" id="KW-1185">Reference proteome</keyword>
<dbReference type="Proteomes" id="UP000004793">
    <property type="component" value="Chromosome"/>
</dbReference>
<sequence length="151" mass="17233">MNKYKKEKRQALIKEILKTYEVETEEDLVLHLKKHNIDITQPTIAKDLKELGVIKVNKGNKSYYALPEEGSESILKKIEFAFENFVREIVVEDNLILVKTTPGNANSVAWLIDKYEIKGILGTVAGDDTILVVTKRGTTKDIIKQLEDFKK</sequence>
<keyword evidence="9" id="KW-0055">Arginine biosynthesis</keyword>
<dbReference type="GO" id="GO:0051259">
    <property type="term" value="P:protein complex oligomerization"/>
    <property type="evidence" value="ECO:0007669"/>
    <property type="project" value="InterPro"/>
</dbReference>
<evidence type="ECO:0000256" key="1">
    <source>
        <dbReference type="ARBA" id="ARBA00004496"/>
    </source>
</evidence>
<evidence type="ECO:0000256" key="8">
    <source>
        <dbReference type="ARBA" id="ARBA00023163"/>
    </source>
</evidence>
<reference evidence="12 13" key="1">
    <citation type="submission" date="2011-01" db="EMBL/GenBank/DDBJ databases">
        <title>Whole genome sequence of Caldisericum exile AZM16c01.</title>
        <authorList>
            <person name="Narita-Yamada S."/>
            <person name="Kawakoshi A."/>
            <person name="Nakamura S."/>
            <person name="Sasagawa M."/>
            <person name="Fukada J."/>
            <person name="Sekine M."/>
            <person name="Kato Y."/>
            <person name="Fukai R."/>
            <person name="Sasaki K."/>
            <person name="Hanamaki A."/>
            <person name="Narita H."/>
            <person name="Konno Y."/>
            <person name="Mori K."/>
            <person name="Yamazaki S."/>
            <person name="Suzuki K."/>
            <person name="Fujita N."/>
        </authorList>
    </citation>
    <scope>NUCLEOTIDE SEQUENCE [LARGE SCALE GENOMIC DNA]</scope>
    <source>
        <strain evidence="13">DSM 21853 / NBRC 104410 / AZM16c01</strain>
    </source>
</reference>
<dbReference type="PANTHER" id="PTHR34471:SF1">
    <property type="entry name" value="ARGININE REPRESSOR"/>
    <property type="match status" value="1"/>
</dbReference>
<feature type="domain" description="Arginine repressor C-terminal" evidence="11">
    <location>
        <begin position="82"/>
        <end position="141"/>
    </location>
</feature>
<organism evidence="12 13">
    <name type="scientific">Caldisericum exile (strain DSM 21853 / NBRC 104410 / AZM16c01)</name>
    <dbReference type="NCBI Taxonomy" id="511051"/>
    <lineage>
        <taxon>Bacteria</taxon>
        <taxon>Pseudomonadati</taxon>
        <taxon>Caldisericota/Cryosericota group</taxon>
        <taxon>Caldisericota</taxon>
        <taxon>Caldisericia</taxon>
        <taxon>Caldisericales</taxon>
        <taxon>Caldisericaceae</taxon>
        <taxon>Caldisericum</taxon>
    </lineage>
</organism>
<dbReference type="Gene3D" id="1.10.10.10">
    <property type="entry name" value="Winged helix-like DNA-binding domain superfamily/Winged helix DNA-binding domain"/>
    <property type="match status" value="1"/>
</dbReference>